<dbReference type="InterPro" id="IPR016831">
    <property type="entry name" value="PPi-dep_kinase"/>
</dbReference>
<reference evidence="4" key="1">
    <citation type="journal article" date="2020" name="bioRxiv">
        <title>A rank-normalized archaeal taxonomy based on genome phylogeny resolves widespread incomplete and uneven classifications.</title>
        <authorList>
            <person name="Rinke C."/>
            <person name="Chuvochina M."/>
            <person name="Mussig A.J."/>
            <person name="Chaumeil P.-A."/>
            <person name="Waite D.W."/>
            <person name="Whitman W.B."/>
            <person name="Parks D.H."/>
            <person name="Hugenholtz P."/>
        </authorList>
    </citation>
    <scope>NUCLEOTIDE SEQUENCE</scope>
    <source>
        <strain evidence="4">UBA8839</strain>
    </source>
</reference>
<feature type="domain" description="Carbohydrate kinase PfkB" evidence="3">
    <location>
        <begin position="168"/>
        <end position="214"/>
    </location>
</feature>
<comment type="caution">
    <text evidence="4">The sequence shown here is derived from an EMBL/GenBank/DDBJ whole genome shotgun (WGS) entry which is preliminary data.</text>
</comment>
<sequence length="260" mass="28317">MEITIAGNPTIDIIITNTGAVKRYGGSIYYASLVLSALGAKVKVVGVASPDVISDITKALRDIGVEPVIEPADVTTTFELDYRTRPRSVRLVAKPSRGIEAVTGDIVILAPVYDELSGAKVVGNKIVADLQGYLRAKSPLPDADLVHFSYDDMQVTLEEIARFGKRWPTVVYTLGEEGAYIFHAGAMYYINSARLNIVDVTGSGDVFLAALTYFHYVKSLDIIDAACEASKIVAGFLATRKVVKYDFPCVKQVVQVWRFS</sequence>
<evidence type="ECO:0000256" key="2">
    <source>
        <dbReference type="ARBA" id="ARBA00022777"/>
    </source>
</evidence>
<dbReference type="Pfam" id="PF00294">
    <property type="entry name" value="PfkB"/>
    <property type="match status" value="1"/>
</dbReference>
<gene>
    <name evidence="4" type="ORF">HA333_09000</name>
</gene>
<dbReference type="OMA" id="GHATHIF"/>
<proteinExistence type="predicted"/>
<keyword evidence="1" id="KW-0808">Transferase</keyword>
<dbReference type="RefSeq" id="WP_011009300.1">
    <property type="nucleotide sequence ID" value="NZ_DAIOPL010000003.1"/>
</dbReference>
<dbReference type="CDD" id="cd01937">
    <property type="entry name" value="ribokinase_group_D"/>
    <property type="match status" value="1"/>
</dbReference>
<organism evidence="4 5">
    <name type="scientific">Pyrobaculum aerophilum</name>
    <dbReference type="NCBI Taxonomy" id="13773"/>
    <lineage>
        <taxon>Archaea</taxon>
        <taxon>Thermoproteota</taxon>
        <taxon>Thermoprotei</taxon>
        <taxon>Thermoproteales</taxon>
        <taxon>Thermoproteaceae</taxon>
        <taxon>Pyrobaculum</taxon>
    </lineage>
</organism>
<dbReference type="Proteomes" id="UP000651120">
    <property type="component" value="Unassembled WGS sequence"/>
</dbReference>
<keyword evidence="2 4" id="KW-0418">Kinase</keyword>
<dbReference type="InterPro" id="IPR002173">
    <property type="entry name" value="Carboh/pur_kinase_PfkB_CS"/>
</dbReference>
<dbReference type="PROSITE" id="PS00584">
    <property type="entry name" value="PFKB_KINASES_2"/>
    <property type="match status" value="1"/>
</dbReference>
<evidence type="ECO:0000259" key="3">
    <source>
        <dbReference type="Pfam" id="PF00294"/>
    </source>
</evidence>
<dbReference type="SUPFAM" id="SSF53613">
    <property type="entry name" value="Ribokinase-like"/>
    <property type="match status" value="1"/>
</dbReference>
<evidence type="ECO:0000256" key="1">
    <source>
        <dbReference type="ARBA" id="ARBA00022679"/>
    </source>
</evidence>
<dbReference type="Gene3D" id="3.40.1190.20">
    <property type="match status" value="1"/>
</dbReference>
<protein>
    <submittedName>
        <fullName evidence="4">Kinase</fullName>
    </submittedName>
</protein>
<dbReference type="GO" id="GO:0016301">
    <property type="term" value="F:kinase activity"/>
    <property type="evidence" value="ECO:0007669"/>
    <property type="project" value="UniProtKB-KW"/>
</dbReference>
<dbReference type="GeneID" id="1464022"/>
<dbReference type="AlphaFoldDB" id="A0A832SSA7"/>
<accession>A0A832SSA7</accession>
<name>A0A832SSA7_9CREN</name>
<dbReference type="InterPro" id="IPR029056">
    <property type="entry name" value="Ribokinase-like"/>
</dbReference>
<dbReference type="InterPro" id="IPR011611">
    <property type="entry name" value="PfkB_dom"/>
</dbReference>
<evidence type="ECO:0000313" key="4">
    <source>
        <dbReference type="EMBL" id="HII47556.1"/>
    </source>
</evidence>
<evidence type="ECO:0000313" key="5">
    <source>
        <dbReference type="Proteomes" id="UP000651120"/>
    </source>
</evidence>
<dbReference type="EMBL" id="DUJP01000030">
    <property type="protein sequence ID" value="HII47556.1"/>
    <property type="molecule type" value="Genomic_DNA"/>
</dbReference>